<organism evidence="4 6">
    <name type="scientific">Acutalibacter muris</name>
    <dbReference type="NCBI Taxonomy" id="1796620"/>
    <lineage>
        <taxon>Bacteria</taxon>
        <taxon>Bacillati</taxon>
        <taxon>Bacillota</taxon>
        <taxon>Clostridia</taxon>
        <taxon>Eubacteriales</taxon>
        <taxon>Acutalibacteraceae</taxon>
        <taxon>Acutalibacter</taxon>
    </lineage>
</organism>
<gene>
    <name evidence="3" type="ORF">ADH66_13705</name>
    <name evidence="4" type="ORF">I5Q82_04045</name>
</gene>
<name>A0A1Z2XT59_9FIRM</name>
<dbReference type="InterPro" id="IPR055170">
    <property type="entry name" value="GFO_IDH_MocA-like_dom"/>
</dbReference>
<reference evidence="3" key="1">
    <citation type="journal article" date="2017" name="Genome Announc.">
        <title>High-Quality Whole-Genome Sequences of the Oligo-Mouse-Microbiota Bacterial Community.</title>
        <authorList>
            <person name="Garzetti D."/>
            <person name="Brugiroux S."/>
            <person name="Bunk B."/>
            <person name="Pukall R."/>
            <person name="McCoy K.D."/>
            <person name="Macpherson A.J."/>
            <person name="Stecher B."/>
        </authorList>
    </citation>
    <scope>NUCLEOTIDE SEQUENCE</scope>
    <source>
        <strain evidence="3">KB18</strain>
    </source>
</reference>
<dbReference type="Pfam" id="PF01408">
    <property type="entry name" value="GFO_IDH_MocA"/>
    <property type="match status" value="1"/>
</dbReference>
<reference evidence="4 6" key="3">
    <citation type="submission" date="2020-11" db="EMBL/GenBank/DDBJ databases">
        <title>Closed and high quality bacterial genomes of the OMM12 community.</title>
        <authorList>
            <person name="Marbouty M."/>
            <person name="Lamy-Besnier Q."/>
            <person name="Debarbieux L."/>
            <person name="Koszul R."/>
        </authorList>
    </citation>
    <scope>NUCLEOTIDE SEQUENCE [LARGE SCALE GENOMIC DNA]</scope>
    <source>
        <strain evidence="4 6">KB18</strain>
    </source>
</reference>
<dbReference type="Gene3D" id="3.40.50.720">
    <property type="entry name" value="NAD(P)-binding Rossmann-like Domain"/>
    <property type="match status" value="1"/>
</dbReference>
<keyword evidence="5" id="KW-1185">Reference proteome</keyword>
<dbReference type="Gene3D" id="3.30.360.10">
    <property type="entry name" value="Dihydrodipicolinate Reductase, domain 2"/>
    <property type="match status" value="1"/>
</dbReference>
<dbReference type="AlphaFoldDB" id="A0A1Z2XT59"/>
<feature type="domain" description="GFO/IDH/MocA-like oxidoreductase" evidence="2">
    <location>
        <begin position="130"/>
        <end position="275"/>
    </location>
</feature>
<evidence type="ECO:0000259" key="1">
    <source>
        <dbReference type="Pfam" id="PF01408"/>
    </source>
</evidence>
<dbReference type="SUPFAM" id="SSF55347">
    <property type="entry name" value="Glyceraldehyde-3-phosphate dehydrogenase-like, C-terminal domain"/>
    <property type="match status" value="1"/>
</dbReference>
<accession>A0A1Z2XT59</accession>
<evidence type="ECO:0000259" key="2">
    <source>
        <dbReference type="Pfam" id="PF22725"/>
    </source>
</evidence>
<dbReference type="Proteomes" id="UP000196710">
    <property type="component" value="Chromosome"/>
</dbReference>
<dbReference type="InterPro" id="IPR051450">
    <property type="entry name" value="Gfo/Idh/MocA_Oxidoreductases"/>
</dbReference>
<evidence type="ECO:0000313" key="6">
    <source>
        <dbReference type="Proteomes" id="UP000596035"/>
    </source>
</evidence>
<dbReference type="Proteomes" id="UP000596035">
    <property type="component" value="Chromosome"/>
</dbReference>
<dbReference type="EMBL" id="CP021422">
    <property type="protein sequence ID" value="ASB41620.1"/>
    <property type="molecule type" value="Genomic_DNA"/>
</dbReference>
<dbReference type="RefSeq" id="WP_066539575.1">
    <property type="nucleotide sequence ID" value="NZ_CAPVCI010000003.1"/>
</dbReference>
<dbReference type="KEGG" id="amur:ADH66_13705"/>
<proteinExistence type="predicted"/>
<evidence type="ECO:0000313" key="5">
    <source>
        <dbReference type="Proteomes" id="UP000196710"/>
    </source>
</evidence>
<dbReference type="PANTHER" id="PTHR43377">
    <property type="entry name" value="BILIVERDIN REDUCTASE A"/>
    <property type="match status" value="1"/>
</dbReference>
<dbReference type="Pfam" id="PF22725">
    <property type="entry name" value="GFO_IDH_MocA_C3"/>
    <property type="match status" value="1"/>
</dbReference>
<dbReference type="InterPro" id="IPR000683">
    <property type="entry name" value="Gfo/Idh/MocA-like_OxRdtase_N"/>
</dbReference>
<evidence type="ECO:0000313" key="3">
    <source>
        <dbReference type="EMBL" id="ASB41620.1"/>
    </source>
</evidence>
<sequence length="352" mass="38914">MKVAVIGCGTIANAAHIPSYMNNPEAEIVYFCDIILERAQKAVAQYGCGRAVTDYHEVLNDPQIEAVSVCTPNNVHAQIAIDALRAGKHVLCEKPAARTYAEALEMQKVQHETGRVLNIGVVNRFNDSVNRIKEYIDAGKLGDVHHVYASFRAHRSIPGLGGAFTTKAIAGGGALIDWGVHYLDIVMYCCGDPKVKTVTGETFCKLGKDMKNYTYVDMWAEQSSDKENGTYDVDDSVTGMIRTEGPVITLNGAWAQNIGESETYIDFMGDKGGIRLHYGSDFTLYTTENGALVEYTPKFKMRDHFQNEIDAFIDCIKTGRKLPSHIDTVIITAEMMQAIYDSAEQHHEIDLT</sequence>
<protein>
    <submittedName>
        <fullName evidence="4">Gfo/Idh/MocA family oxidoreductase</fullName>
    </submittedName>
</protein>
<dbReference type="SUPFAM" id="SSF51735">
    <property type="entry name" value="NAD(P)-binding Rossmann-fold domains"/>
    <property type="match status" value="1"/>
</dbReference>
<dbReference type="PANTHER" id="PTHR43377:SF1">
    <property type="entry name" value="BILIVERDIN REDUCTASE A"/>
    <property type="match status" value="1"/>
</dbReference>
<reference evidence="5" key="2">
    <citation type="submission" date="2017-05" db="EMBL/GenBank/DDBJ databases">
        <title>Improved OligoMM genomes.</title>
        <authorList>
            <person name="Garzetti D."/>
        </authorList>
    </citation>
    <scope>NUCLEOTIDE SEQUENCE [LARGE SCALE GENOMIC DNA]</scope>
    <source>
        <strain evidence="5">KB18</strain>
    </source>
</reference>
<dbReference type="GO" id="GO:0000166">
    <property type="term" value="F:nucleotide binding"/>
    <property type="evidence" value="ECO:0007669"/>
    <property type="project" value="InterPro"/>
</dbReference>
<dbReference type="InterPro" id="IPR036291">
    <property type="entry name" value="NAD(P)-bd_dom_sf"/>
</dbReference>
<feature type="domain" description="Gfo/Idh/MocA-like oxidoreductase N-terminal" evidence="1">
    <location>
        <begin position="1"/>
        <end position="120"/>
    </location>
</feature>
<evidence type="ECO:0000313" key="4">
    <source>
        <dbReference type="EMBL" id="QQR30879.1"/>
    </source>
</evidence>
<dbReference type="EMBL" id="CP065321">
    <property type="protein sequence ID" value="QQR30879.1"/>
    <property type="molecule type" value="Genomic_DNA"/>
</dbReference>